<feature type="binding site" evidence="2">
    <location>
        <begin position="10"/>
        <end position="18"/>
    </location>
    <ligand>
        <name>ATP</name>
        <dbReference type="ChEBI" id="CHEBI:30616"/>
    </ligand>
</feature>
<dbReference type="Proteomes" id="UP000323632">
    <property type="component" value="Unassembled WGS sequence"/>
</dbReference>
<evidence type="ECO:0000313" key="4">
    <source>
        <dbReference type="EMBL" id="KAA5537352.1"/>
    </source>
</evidence>
<dbReference type="GO" id="GO:0005737">
    <property type="term" value="C:cytoplasm"/>
    <property type="evidence" value="ECO:0007669"/>
    <property type="project" value="TreeGrafter"/>
</dbReference>
<dbReference type="PANTHER" id="PTHR10513">
    <property type="entry name" value="DEOXYNUCLEOSIDE KINASE"/>
    <property type="match status" value="1"/>
</dbReference>
<dbReference type="GO" id="GO:0019136">
    <property type="term" value="F:deoxynucleoside kinase activity"/>
    <property type="evidence" value="ECO:0007669"/>
    <property type="project" value="InterPro"/>
</dbReference>
<dbReference type="AlphaFoldDB" id="A0A5M6CTQ6"/>
<keyword evidence="2" id="KW-0067">ATP-binding</keyword>
<feature type="domain" description="Deoxynucleoside kinase" evidence="3">
    <location>
        <begin position="6"/>
        <end position="182"/>
    </location>
</feature>
<keyword evidence="2" id="KW-0547">Nucleotide-binding</keyword>
<evidence type="ECO:0000256" key="1">
    <source>
        <dbReference type="PIRSR" id="PIRSR000705-1"/>
    </source>
</evidence>
<dbReference type="RefSeq" id="WP_150031928.1">
    <property type="nucleotide sequence ID" value="NZ_VWSH01000001.1"/>
</dbReference>
<proteinExistence type="predicted"/>
<dbReference type="PIRSF" id="PIRSF000705">
    <property type="entry name" value="DNK"/>
    <property type="match status" value="1"/>
</dbReference>
<dbReference type="Gene3D" id="3.40.50.300">
    <property type="entry name" value="P-loop containing nucleotide triphosphate hydrolases"/>
    <property type="match status" value="1"/>
</dbReference>
<dbReference type="InterPro" id="IPR027417">
    <property type="entry name" value="P-loop_NTPase"/>
</dbReference>
<comment type="caution">
    <text evidence="4">The sequence shown here is derived from an EMBL/GenBank/DDBJ whole genome shotgun (WGS) entry which is preliminary data.</text>
</comment>
<sequence>MKYHFITVEGNIGAGKTTLAKQLAEYYNAALLLEQFAENPFLPLFYQDKEKYALPLELSFLKDRYQQLQSSLKEFQDKQELIVADYTILKSPLFAKNNLNEAEFKLFCDIHDMMKTTLPKPDLFIYLHTPVERLQRHIKKRGRSYEQNISARYLMEIEDAYLQYFKQHPDNVLWLDNTTVDFNEPQYFNQLTKYIESEGSLPEGILTF</sequence>
<dbReference type="InterPro" id="IPR002624">
    <property type="entry name" value="DCK/DGK"/>
</dbReference>
<keyword evidence="4" id="KW-0418">Kinase</keyword>
<protein>
    <submittedName>
        <fullName evidence="4">Deoxynucleoside kinase</fullName>
    </submittedName>
</protein>
<gene>
    <name evidence="4" type="ORF">F0919_06665</name>
</gene>
<dbReference type="InterPro" id="IPR050566">
    <property type="entry name" value="Deoxyribonucleoside_kinase"/>
</dbReference>
<evidence type="ECO:0000256" key="2">
    <source>
        <dbReference type="PIRSR" id="PIRSR000705-3"/>
    </source>
</evidence>
<dbReference type="CDD" id="cd01673">
    <property type="entry name" value="dNK"/>
    <property type="match status" value="1"/>
</dbReference>
<dbReference type="InterPro" id="IPR031314">
    <property type="entry name" value="DNK_dom"/>
</dbReference>
<feature type="active site" description="Proton acceptor" evidence="1">
    <location>
        <position position="85"/>
    </location>
</feature>
<reference evidence="4 5" key="1">
    <citation type="submission" date="2019-09" db="EMBL/GenBank/DDBJ databases">
        <title>Genome sequence and assembly of Taibaiella sp.</title>
        <authorList>
            <person name="Chhetri G."/>
        </authorList>
    </citation>
    <scope>NUCLEOTIDE SEQUENCE [LARGE SCALE GENOMIC DNA]</scope>
    <source>
        <strain evidence="4 5">KVB11</strain>
    </source>
</reference>
<organism evidence="4 5">
    <name type="scientific">Taibaiella lutea</name>
    <dbReference type="NCBI Taxonomy" id="2608001"/>
    <lineage>
        <taxon>Bacteria</taxon>
        <taxon>Pseudomonadati</taxon>
        <taxon>Bacteroidota</taxon>
        <taxon>Chitinophagia</taxon>
        <taxon>Chitinophagales</taxon>
        <taxon>Chitinophagaceae</taxon>
        <taxon>Taibaiella</taxon>
    </lineage>
</organism>
<dbReference type="PANTHER" id="PTHR10513:SF46">
    <property type="entry name" value="DEOXYGUANOSINE KINASE"/>
    <property type="match status" value="1"/>
</dbReference>
<name>A0A5M6CTQ6_9BACT</name>
<accession>A0A5M6CTQ6</accession>
<dbReference type="EMBL" id="VWSH01000001">
    <property type="protein sequence ID" value="KAA5537352.1"/>
    <property type="molecule type" value="Genomic_DNA"/>
</dbReference>
<evidence type="ECO:0000313" key="5">
    <source>
        <dbReference type="Proteomes" id="UP000323632"/>
    </source>
</evidence>
<evidence type="ECO:0000259" key="3">
    <source>
        <dbReference type="Pfam" id="PF01712"/>
    </source>
</evidence>
<dbReference type="Pfam" id="PF01712">
    <property type="entry name" value="dNK"/>
    <property type="match status" value="1"/>
</dbReference>
<dbReference type="SUPFAM" id="SSF52540">
    <property type="entry name" value="P-loop containing nucleoside triphosphate hydrolases"/>
    <property type="match status" value="1"/>
</dbReference>
<keyword evidence="5" id="KW-1185">Reference proteome</keyword>
<keyword evidence="4" id="KW-0808">Transferase</keyword>
<dbReference type="GO" id="GO:0005524">
    <property type="term" value="F:ATP binding"/>
    <property type="evidence" value="ECO:0007669"/>
    <property type="project" value="UniProtKB-KW"/>
</dbReference>